<keyword evidence="7 14" id="KW-0819">tRNA processing</keyword>
<evidence type="ECO:0000256" key="5">
    <source>
        <dbReference type="ARBA" id="ARBA00022490"/>
    </source>
</evidence>
<dbReference type="GO" id="GO:0005524">
    <property type="term" value="F:ATP binding"/>
    <property type="evidence" value="ECO:0007669"/>
    <property type="project" value="UniProtKB-UniRule"/>
</dbReference>
<keyword evidence="6 14" id="KW-0808">Transferase</keyword>
<feature type="binding site" evidence="15">
    <location>
        <position position="234"/>
    </location>
    <ligand>
        <name>ATP</name>
        <dbReference type="ChEBI" id="CHEBI:30616"/>
    </ligand>
</feature>
<dbReference type="AlphaFoldDB" id="A0A9P4N3L7"/>
<feature type="binding site" evidence="15">
    <location>
        <position position="160"/>
    </location>
    <ligand>
        <name>L-threonine</name>
        <dbReference type="ChEBI" id="CHEBI:57926"/>
    </ligand>
</feature>
<reference evidence="18" key="1">
    <citation type="journal article" date="2020" name="Stud. Mycol.">
        <title>101 Dothideomycetes genomes: A test case for predicting lifestyles and emergence of pathogens.</title>
        <authorList>
            <person name="Haridas S."/>
            <person name="Albert R."/>
            <person name="Binder M."/>
            <person name="Bloem J."/>
            <person name="LaButti K."/>
            <person name="Salamov A."/>
            <person name="Andreopoulos B."/>
            <person name="Baker S."/>
            <person name="Barry K."/>
            <person name="Bills G."/>
            <person name="Bluhm B."/>
            <person name="Cannon C."/>
            <person name="Castanera R."/>
            <person name="Culley D."/>
            <person name="Daum C."/>
            <person name="Ezra D."/>
            <person name="Gonzalez J."/>
            <person name="Henrissat B."/>
            <person name="Kuo A."/>
            <person name="Liang C."/>
            <person name="Lipzen A."/>
            <person name="Lutzoni F."/>
            <person name="Magnuson J."/>
            <person name="Mondo S."/>
            <person name="Nolan M."/>
            <person name="Ohm R."/>
            <person name="Pangilinan J."/>
            <person name="Park H.-J."/>
            <person name="Ramirez L."/>
            <person name="Alfaro M."/>
            <person name="Sun H."/>
            <person name="Tritt A."/>
            <person name="Yoshinaga Y."/>
            <person name="Zwiers L.-H."/>
            <person name="Turgeon B."/>
            <person name="Goodwin S."/>
            <person name="Spatafora J."/>
            <person name="Crous P."/>
            <person name="Grigoriev I."/>
        </authorList>
    </citation>
    <scope>NUCLEOTIDE SEQUENCE [LARGE SCALE GENOMIC DNA]</scope>
    <source>
        <strain evidence="18">CBS 304.66</strain>
    </source>
</reference>
<dbReference type="InterPro" id="IPR038385">
    <property type="entry name" value="Sua5/YwlC_C"/>
</dbReference>
<evidence type="ECO:0000313" key="18">
    <source>
        <dbReference type="Proteomes" id="UP000800093"/>
    </source>
</evidence>
<evidence type="ECO:0000256" key="3">
    <source>
        <dbReference type="ARBA" id="ARBA00012584"/>
    </source>
</evidence>
<comment type="caution">
    <text evidence="17">The sequence shown here is derived from an EMBL/GenBank/DDBJ whole genome shotgun (WGS) entry which is preliminary data.</text>
</comment>
<dbReference type="EC" id="2.7.7.87" evidence="3 14"/>
<feature type="binding site" evidence="15">
    <location>
        <position position="180"/>
    </location>
    <ligand>
        <name>L-threonine</name>
        <dbReference type="ChEBI" id="CHEBI:57926"/>
    </ligand>
</feature>
<dbReference type="PIRSF" id="PIRSF004930">
    <property type="entry name" value="Tln_factor_SUA5"/>
    <property type="match status" value="1"/>
</dbReference>
<evidence type="ECO:0000256" key="1">
    <source>
        <dbReference type="ARBA" id="ARBA00004496"/>
    </source>
</evidence>
<feature type="binding site" evidence="15">
    <location>
        <position position="276"/>
    </location>
    <ligand>
        <name>ATP</name>
        <dbReference type="ChEBI" id="CHEBI:30616"/>
    </ligand>
</feature>
<dbReference type="GO" id="GO:0000049">
    <property type="term" value="F:tRNA binding"/>
    <property type="evidence" value="ECO:0007669"/>
    <property type="project" value="TreeGrafter"/>
</dbReference>
<comment type="function">
    <text evidence="13">Required for the formation of a threonylcarbamoyl group on adenosine at position 37 (t(6)A37) in tRNAs that read codons beginning with adenine. Likely catalyzes the conversion of L-threonine, HCO(3)(-)/CO(2) and ATP to give threonylcarbamoyl-AMP (TC-AMP) as the acyladenylate intermediate, with the release of diphosphate. Required for normal translation, by ensuring translation fidelity at the level of codon recognition, appropriate translation initiation selection and maintenance of reading frame. Also involved in telomere replication. Binds to single-stranded telomeric (ssTG) DNA and positively regulates telomere length.</text>
</comment>
<dbReference type="Gene3D" id="3.40.50.11030">
    <property type="entry name" value="Threonylcarbamoyl-AMP synthase, C-terminal domain"/>
    <property type="match status" value="1"/>
</dbReference>
<dbReference type="PANTHER" id="PTHR17490">
    <property type="entry name" value="SUA5"/>
    <property type="match status" value="1"/>
</dbReference>
<protein>
    <recommendedName>
        <fullName evidence="4 14">Threonylcarbamoyl-AMP synthase</fullName>
        <shortName evidence="14">TC-AMP synthase</shortName>
        <ecNumber evidence="3 14">2.7.7.87</ecNumber>
    </recommendedName>
    <alternativeName>
        <fullName evidence="11 14">L-threonylcarbamoyladenylate synthase</fullName>
    </alternativeName>
</protein>
<keyword evidence="5 14" id="KW-0963">Cytoplasm</keyword>
<keyword evidence="18" id="KW-1185">Reference proteome</keyword>
<keyword evidence="10 14" id="KW-0067">ATP-binding</keyword>
<feature type="binding site" evidence="15">
    <location>
        <position position="190"/>
    </location>
    <ligand>
        <name>ATP</name>
        <dbReference type="ChEBI" id="CHEBI:30616"/>
    </ligand>
</feature>
<dbReference type="GO" id="GO:0005737">
    <property type="term" value="C:cytoplasm"/>
    <property type="evidence" value="ECO:0007669"/>
    <property type="project" value="UniProtKB-SubCell"/>
</dbReference>
<dbReference type="Pfam" id="PF01300">
    <property type="entry name" value="Sua5_yciO_yrdC"/>
    <property type="match status" value="1"/>
</dbReference>
<feature type="binding site" evidence="15">
    <location>
        <position position="182"/>
    </location>
    <ligand>
        <name>L-threonine</name>
        <dbReference type="ChEBI" id="CHEBI:57926"/>
    </ligand>
</feature>
<evidence type="ECO:0000259" key="16">
    <source>
        <dbReference type="PROSITE" id="PS51163"/>
    </source>
</evidence>
<comment type="catalytic activity">
    <reaction evidence="12 14">
        <text>L-threonine + hydrogencarbonate + ATP = L-threonylcarbamoyladenylate + diphosphate + H2O</text>
        <dbReference type="Rhea" id="RHEA:36407"/>
        <dbReference type="ChEBI" id="CHEBI:15377"/>
        <dbReference type="ChEBI" id="CHEBI:17544"/>
        <dbReference type="ChEBI" id="CHEBI:30616"/>
        <dbReference type="ChEBI" id="CHEBI:33019"/>
        <dbReference type="ChEBI" id="CHEBI:57926"/>
        <dbReference type="ChEBI" id="CHEBI:73682"/>
        <dbReference type="EC" id="2.7.7.87"/>
    </reaction>
</comment>
<comment type="similarity">
    <text evidence="2 14">Belongs to the SUA5 family.</text>
</comment>
<evidence type="ECO:0000256" key="14">
    <source>
        <dbReference type="PIRNR" id="PIRNR004930"/>
    </source>
</evidence>
<dbReference type="InterPro" id="IPR006070">
    <property type="entry name" value="Sua5-like_dom"/>
</dbReference>
<dbReference type="Gene3D" id="3.90.870.10">
    <property type="entry name" value="DHBP synthase"/>
    <property type="match status" value="1"/>
</dbReference>
<dbReference type="Pfam" id="PF03481">
    <property type="entry name" value="Sua5_C"/>
    <property type="match status" value="1"/>
</dbReference>
<feature type="binding site" evidence="15">
    <location>
        <position position="220"/>
    </location>
    <ligand>
        <name>L-threonine</name>
        <dbReference type="ChEBI" id="CHEBI:57926"/>
    </ligand>
</feature>
<proteinExistence type="inferred from homology"/>
<dbReference type="NCBIfam" id="TIGR00057">
    <property type="entry name" value="L-threonylcarbamoyladenylate synthase"/>
    <property type="match status" value="1"/>
</dbReference>
<evidence type="ECO:0000256" key="4">
    <source>
        <dbReference type="ARBA" id="ARBA00015492"/>
    </source>
</evidence>
<feature type="binding site" evidence="15">
    <location>
        <position position="85"/>
    </location>
    <ligand>
        <name>ATP</name>
        <dbReference type="ChEBI" id="CHEBI:30616"/>
    </ligand>
</feature>
<comment type="subcellular location">
    <subcellularLocation>
        <location evidence="1 14">Cytoplasm</location>
    </subcellularLocation>
</comment>
<dbReference type="EMBL" id="ML986586">
    <property type="protein sequence ID" value="KAF2268620.1"/>
    <property type="molecule type" value="Genomic_DNA"/>
</dbReference>
<dbReference type="FunFam" id="3.90.870.10:FF:000008">
    <property type="entry name" value="Threonylcarbamoyl-AMP synthase"/>
    <property type="match status" value="1"/>
</dbReference>
<organism evidence="17 18">
    <name type="scientific">Lojkania enalia</name>
    <dbReference type="NCBI Taxonomy" id="147567"/>
    <lineage>
        <taxon>Eukaryota</taxon>
        <taxon>Fungi</taxon>
        <taxon>Dikarya</taxon>
        <taxon>Ascomycota</taxon>
        <taxon>Pezizomycotina</taxon>
        <taxon>Dothideomycetes</taxon>
        <taxon>Pleosporomycetidae</taxon>
        <taxon>Pleosporales</taxon>
        <taxon>Pleosporales incertae sedis</taxon>
        <taxon>Lojkania</taxon>
    </lineage>
</organism>
<evidence type="ECO:0000256" key="2">
    <source>
        <dbReference type="ARBA" id="ARBA00007663"/>
    </source>
</evidence>
<dbReference type="InterPro" id="IPR017945">
    <property type="entry name" value="DHBP_synth_RibB-like_a/b_dom"/>
</dbReference>
<evidence type="ECO:0000256" key="15">
    <source>
        <dbReference type="PIRSR" id="PIRSR004930-1"/>
    </source>
</evidence>
<evidence type="ECO:0000313" key="17">
    <source>
        <dbReference type="EMBL" id="KAF2268620.1"/>
    </source>
</evidence>
<evidence type="ECO:0000256" key="12">
    <source>
        <dbReference type="ARBA" id="ARBA00048366"/>
    </source>
</evidence>
<name>A0A9P4N3L7_9PLEO</name>
<dbReference type="GO" id="GO:0002949">
    <property type="term" value="P:tRNA threonylcarbamoyladenosine modification"/>
    <property type="evidence" value="ECO:0007669"/>
    <property type="project" value="UniProtKB-ARBA"/>
</dbReference>
<dbReference type="PANTHER" id="PTHR17490:SF16">
    <property type="entry name" value="THREONYLCARBAMOYL-AMP SYNTHASE"/>
    <property type="match status" value="1"/>
</dbReference>
<evidence type="ECO:0000256" key="13">
    <source>
        <dbReference type="ARBA" id="ARBA00056339"/>
    </source>
</evidence>
<dbReference type="GO" id="GO:0003725">
    <property type="term" value="F:double-stranded RNA binding"/>
    <property type="evidence" value="ECO:0007669"/>
    <property type="project" value="UniProtKB-UniRule"/>
</dbReference>
<sequence length="423" mass="45892">METNILPVNSGKLGKIILQRSDDELFGEWSIEYQEGKNLESLRRAANELVSTDTPVAFPTETVYGLGADATRSSAVRAIFAAKGRPADNPLIVHVWSIAQLRELLEGKNATRRESDPIPEIYKPLIRRFWPGPLTIILPVPKESVLAPEVTAGLSTFGARMPRSILALALINLAGVPLAAPSANASTRPSPTAAEHVKDDLEGRIHTIIDGGPCEVGVESTVVDGLSYPPSILRPGGVTVEQLRQCPGWENVVVGYKDAHEKGIKPRAPGMKYRHYSPKATVILYETGAKAPSLNSVFDQTSRRRSIGIIRTKMWPRALGLPVQEAEGVSIRHTNGDIQTPSTPRVVVEGFILEKGLSQSVDVWDINLGAETEAVARGLFSALRELDNRGVDIIHVEGIDDKVGDDIAAAVMNRLRKAAEVRV</sequence>
<dbReference type="GO" id="GO:0006450">
    <property type="term" value="P:regulation of translational fidelity"/>
    <property type="evidence" value="ECO:0007669"/>
    <property type="project" value="TreeGrafter"/>
</dbReference>
<accession>A0A9P4N3L7</accession>
<evidence type="ECO:0000256" key="11">
    <source>
        <dbReference type="ARBA" id="ARBA00029774"/>
    </source>
</evidence>
<gene>
    <name evidence="17" type="ORF">CC78DRAFT_455143</name>
</gene>
<evidence type="ECO:0000256" key="8">
    <source>
        <dbReference type="ARBA" id="ARBA00022695"/>
    </source>
</evidence>
<feature type="binding site" evidence="15">
    <location>
        <position position="94"/>
    </location>
    <ligand>
        <name>L-threonine</name>
        <dbReference type="ChEBI" id="CHEBI:57926"/>
    </ligand>
</feature>
<feature type="binding site" evidence="15">
    <location>
        <position position="156"/>
    </location>
    <ligand>
        <name>ATP</name>
        <dbReference type="ChEBI" id="CHEBI:30616"/>
    </ligand>
</feature>
<feature type="domain" description="YrdC-like" evidence="16">
    <location>
        <begin position="39"/>
        <end position="238"/>
    </location>
</feature>
<dbReference type="GO" id="GO:0061710">
    <property type="term" value="F:L-threonylcarbamoyladenylate synthase"/>
    <property type="evidence" value="ECO:0007669"/>
    <property type="project" value="UniProtKB-EC"/>
</dbReference>
<feature type="binding site" evidence="15">
    <location>
        <position position="62"/>
    </location>
    <ligand>
        <name>L-threonine</name>
        <dbReference type="ChEBI" id="CHEBI:57926"/>
    </ligand>
</feature>
<evidence type="ECO:0000256" key="7">
    <source>
        <dbReference type="ARBA" id="ARBA00022694"/>
    </source>
</evidence>
<dbReference type="InterPro" id="IPR005145">
    <property type="entry name" value="Sua5_C"/>
</dbReference>
<dbReference type="Proteomes" id="UP000800093">
    <property type="component" value="Unassembled WGS sequence"/>
</dbReference>
<keyword evidence="9 14" id="KW-0547">Nucleotide-binding</keyword>
<dbReference type="InterPro" id="IPR050156">
    <property type="entry name" value="TC-AMP_synthase_SUA5"/>
</dbReference>
<dbReference type="SUPFAM" id="SSF55821">
    <property type="entry name" value="YrdC/RibB"/>
    <property type="match status" value="1"/>
</dbReference>
<dbReference type="PROSITE" id="PS51163">
    <property type="entry name" value="YRDC"/>
    <property type="match status" value="1"/>
</dbReference>
<evidence type="ECO:0000256" key="10">
    <source>
        <dbReference type="ARBA" id="ARBA00022840"/>
    </source>
</evidence>
<dbReference type="InterPro" id="IPR010923">
    <property type="entry name" value="T(6)A37_SUA5"/>
</dbReference>
<dbReference type="OrthoDB" id="412787at2759"/>
<evidence type="ECO:0000256" key="9">
    <source>
        <dbReference type="ARBA" id="ARBA00022741"/>
    </source>
</evidence>
<keyword evidence="8 14" id="KW-0548">Nucleotidyltransferase</keyword>
<evidence type="ECO:0000256" key="6">
    <source>
        <dbReference type="ARBA" id="ARBA00022679"/>
    </source>
</evidence>
<feature type="binding site" evidence="15">
    <location>
        <position position="89"/>
    </location>
    <ligand>
        <name>ATP</name>
        <dbReference type="ChEBI" id="CHEBI:30616"/>
    </ligand>
</feature>